<evidence type="ECO:0000313" key="4">
    <source>
        <dbReference type="EMBL" id="KAJ5231352.1"/>
    </source>
</evidence>
<dbReference type="AlphaFoldDB" id="A0A9W9TM41"/>
<dbReference type="CDD" id="cd17546">
    <property type="entry name" value="REC_hyHK_CKI1_RcsC-like"/>
    <property type="match status" value="1"/>
</dbReference>
<dbReference type="InterPro" id="IPR050956">
    <property type="entry name" value="2C_system_His_kinase"/>
</dbReference>
<dbReference type="PROSITE" id="PS50110">
    <property type="entry name" value="RESPONSE_REGULATORY"/>
    <property type="match status" value="1"/>
</dbReference>
<accession>A0A9W9TM41</accession>
<reference evidence="4" key="2">
    <citation type="journal article" date="2023" name="IMA Fungus">
        <title>Comparative genomic study of the Penicillium genus elucidates a diverse pangenome and 15 lateral gene transfer events.</title>
        <authorList>
            <person name="Petersen C."/>
            <person name="Sorensen T."/>
            <person name="Nielsen M.R."/>
            <person name="Sondergaard T.E."/>
            <person name="Sorensen J.L."/>
            <person name="Fitzpatrick D.A."/>
            <person name="Frisvad J.C."/>
            <person name="Nielsen K.L."/>
        </authorList>
    </citation>
    <scope>NUCLEOTIDE SEQUENCE</scope>
    <source>
        <strain evidence="4">IBT 23319</strain>
    </source>
</reference>
<dbReference type="OrthoDB" id="60033at2759"/>
<dbReference type="Pfam" id="PF00072">
    <property type="entry name" value="Response_reg"/>
    <property type="match status" value="1"/>
</dbReference>
<dbReference type="GO" id="GO:0000160">
    <property type="term" value="P:phosphorelay signal transduction system"/>
    <property type="evidence" value="ECO:0007669"/>
    <property type="project" value="InterPro"/>
</dbReference>
<dbReference type="PANTHER" id="PTHR43719:SF69">
    <property type="entry name" value="HISTIDINE KINASE G7"/>
    <property type="match status" value="1"/>
</dbReference>
<dbReference type="EMBL" id="JAPQKT010000005">
    <property type="protein sequence ID" value="KAJ5231352.1"/>
    <property type="molecule type" value="Genomic_DNA"/>
</dbReference>
<gene>
    <name evidence="4" type="ORF">N7469_005940</name>
</gene>
<keyword evidence="5" id="KW-1185">Reference proteome</keyword>
<dbReference type="GeneID" id="81384026"/>
<evidence type="ECO:0000256" key="1">
    <source>
        <dbReference type="ARBA" id="ARBA00022553"/>
    </source>
</evidence>
<feature type="domain" description="Response regulatory" evidence="3">
    <location>
        <begin position="26"/>
        <end position="148"/>
    </location>
</feature>
<dbReference type="PANTHER" id="PTHR43719">
    <property type="entry name" value="TWO-COMPONENT HISTIDINE KINASE"/>
    <property type="match status" value="1"/>
</dbReference>
<keyword evidence="1 2" id="KW-0597">Phosphoprotein</keyword>
<dbReference type="SUPFAM" id="SSF52172">
    <property type="entry name" value="CheY-like"/>
    <property type="match status" value="1"/>
</dbReference>
<reference evidence="4" key="1">
    <citation type="submission" date="2022-11" db="EMBL/GenBank/DDBJ databases">
        <authorList>
            <person name="Petersen C."/>
        </authorList>
    </citation>
    <scope>NUCLEOTIDE SEQUENCE</scope>
    <source>
        <strain evidence="4">IBT 23319</strain>
    </source>
</reference>
<protein>
    <recommendedName>
        <fullName evidence="3">Response regulatory domain-containing protein</fullName>
    </recommendedName>
</protein>
<evidence type="ECO:0000256" key="2">
    <source>
        <dbReference type="PROSITE-ProRule" id="PRU00169"/>
    </source>
</evidence>
<dbReference type="Proteomes" id="UP001147733">
    <property type="component" value="Unassembled WGS sequence"/>
</dbReference>
<evidence type="ECO:0000313" key="5">
    <source>
        <dbReference type="Proteomes" id="UP001147733"/>
    </source>
</evidence>
<organism evidence="4 5">
    <name type="scientific">Penicillium citrinum</name>
    <dbReference type="NCBI Taxonomy" id="5077"/>
    <lineage>
        <taxon>Eukaryota</taxon>
        <taxon>Fungi</taxon>
        <taxon>Dikarya</taxon>
        <taxon>Ascomycota</taxon>
        <taxon>Pezizomycotina</taxon>
        <taxon>Eurotiomycetes</taxon>
        <taxon>Eurotiomycetidae</taxon>
        <taxon>Eurotiales</taxon>
        <taxon>Aspergillaceae</taxon>
        <taxon>Penicillium</taxon>
    </lineage>
</organism>
<dbReference type="RefSeq" id="XP_056500097.1">
    <property type="nucleotide sequence ID" value="XM_056644859.1"/>
</dbReference>
<proteinExistence type="predicted"/>
<dbReference type="Gene3D" id="3.40.50.2300">
    <property type="match status" value="1"/>
</dbReference>
<comment type="caution">
    <text evidence="4">The sequence shown here is derived from an EMBL/GenBank/DDBJ whole genome shotgun (WGS) entry which is preliminary data.</text>
</comment>
<dbReference type="InterPro" id="IPR011006">
    <property type="entry name" value="CheY-like_superfamily"/>
</dbReference>
<feature type="modified residue" description="4-aspartylphosphate" evidence="2">
    <location>
        <position position="77"/>
    </location>
</feature>
<dbReference type="SMART" id="SM00448">
    <property type="entry name" value="REC"/>
    <property type="match status" value="1"/>
</dbReference>
<sequence>MYIQTPAPTSEQQFGIRSSARQDSPLVLLVDDNSINMSLLVTFMKKLKVDYLTAQNGQEALDIFTENSSRVCLILMDISMPVMDGLESTRQIRHFEGTLGPHTRVAIVALTGVAQIDTQRDAMTSGIDLFLTKPVRMQTILQVIQDHTELRLHPKDEKNTAPP</sequence>
<dbReference type="InterPro" id="IPR001789">
    <property type="entry name" value="Sig_transdc_resp-reg_receiver"/>
</dbReference>
<name>A0A9W9TM41_PENCI</name>
<evidence type="ECO:0000259" key="3">
    <source>
        <dbReference type="PROSITE" id="PS50110"/>
    </source>
</evidence>